<dbReference type="PROSITE" id="PS50043">
    <property type="entry name" value="HTH_LUXR_2"/>
    <property type="match status" value="1"/>
</dbReference>
<gene>
    <name evidence="8" type="ORF">CS062_11970</name>
</gene>
<dbReference type="AlphaFoldDB" id="A0A2G9C915"/>
<dbReference type="InterPro" id="IPR039420">
    <property type="entry name" value="WalR-like"/>
</dbReference>
<dbReference type="GO" id="GO:0006355">
    <property type="term" value="P:regulation of DNA-templated transcription"/>
    <property type="evidence" value="ECO:0007669"/>
    <property type="project" value="InterPro"/>
</dbReference>
<dbReference type="EMBL" id="PEOG01000028">
    <property type="protein sequence ID" value="PIM52941.1"/>
    <property type="molecule type" value="Genomic_DNA"/>
</dbReference>
<feature type="modified residue" description="4-aspartylphosphate" evidence="5">
    <location>
        <position position="55"/>
    </location>
</feature>
<keyword evidence="4" id="KW-0804">Transcription</keyword>
<evidence type="ECO:0000256" key="4">
    <source>
        <dbReference type="ARBA" id="ARBA00023163"/>
    </source>
</evidence>
<dbReference type="GO" id="GO:0000160">
    <property type="term" value="P:phosphorelay signal transduction system"/>
    <property type="evidence" value="ECO:0007669"/>
    <property type="project" value="InterPro"/>
</dbReference>
<evidence type="ECO:0000256" key="3">
    <source>
        <dbReference type="ARBA" id="ARBA00023125"/>
    </source>
</evidence>
<dbReference type="InterPro" id="IPR000792">
    <property type="entry name" value="Tscrpt_reg_LuxR_C"/>
</dbReference>
<evidence type="ECO:0000256" key="1">
    <source>
        <dbReference type="ARBA" id="ARBA00022553"/>
    </source>
</evidence>
<dbReference type="SUPFAM" id="SSF52172">
    <property type="entry name" value="CheY-like"/>
    <property type="match status" value="1"/>
</dbReference>
<accession>A0A2G9C915</accession>
<dbReference type="SUPFAM" id="SSF46894">
    <property type="entry name" value="C-terminal effector domain of the bipartite response regulators"/>
    <property type="match status" value="1"/>
</dbReference>
<dbReference type="InterPro" id="IPR058245">
    <property type="entry name" value="NreC/VraR/RcsB-like_REC"/>
</dbReference>
<feature type="domain" description="HTH luxR-type" evidence="6">
    <location>
        <begin position="144"/>
        <end position="209"/>
    </location>
</feature>
<dbReference type="PANTHER" id="PTHR43214:SF41">
    <property type="entry name" value="NITRATE_NITRITE RESPONSE REGULATOR PROTEIN NARP"/>
    <property type="match status" value="1"/>
</dbReference>
<proteinExistence type="predicted"/>
<keyword evidence="3 8" id="KW-0238">DNA-binding</keyword>
<keyword evidence="2" id="KW-0805">Transcription regulation</keyword>
<dbReference type="InterPro" id="IPR016032">
    <property type="entry name" value="Sig_transdc_resp-reg_C-effctor"/>
</dbReference>
<dbReference type="InterPro" id="IPR011006">
    <property type="entry name" value="CheY-like_superfamily"/>
</dbReference>
<dbReference type="Pfam" id="PF00196">
    <property type="entry name" value="GerE"/>
    <property type="match status" value="1"/>
</dbReference>
<feature type="domain" description="Response regulatory" evidence="7">
    <location>
        <begin position="4"/>
        <end position="120"/>
    </location>
</feature>
<dbReference type="PANTHER" id="PTHR43214">
    <property type="entry name" value="TWO-COMPONENT RESPONSE REGULATOR"/>
    <property type="match status" value="1"/>
</dbReference>
<dbReference type="Gene3D" id="3.40.50.2300">
    <property type="match status" value="1"/>
</dbReference>
<dbReference type="CDD" id="cd17535">
    <property type="entry name" value="REC_NarL-like"/>
    <property type="match status" value="1"/>
</dbReference>
<evidence type="ECO:0000313" key="8">
    <source>
        <dbReference type="EMBL" id="PIM52941.1"/>
    </source>
</evidence>
<dbReference type="SMART" id="SM00448">
    <property type="entry name" value="REC"/>
    <property type="match status" value="1"/>
</dbReference>
<evidence type="ECO:0000313" key="9">
    <source>
        <dbReference type="Proteomes" id="UP000231501"/>
    </source>
</evidence>
<dbReference type="PRINTS" id="PR00038">
    <property type="entry name" value="HTHLUXR"/>
</dbReference>
<name>A0A2G9C915_9BURK</name>
<evidence type="ECO:0000259" key="6">
    <source>
        <dbReference type="PROSITE" id="PS50043"/>
    </source>
</evidence>
<dbReference type="SMART" id="SM00421">
    <property type="entry name" value="HTH_LUXR"/>
    <property type="match status" value="1"/>
</dbReference>
<evidence type="ECO:0000256" key="2">
    <source>
        <dbReference type="ARBA" id="ARBA00023015"/>
    </source>
</evidence>
<keyword evidence="9" id="KW-1185">Reference proteome</keyword>
<dbReference type="RefSeq" id="WP_099861869.1">
    <property type="nucleotide sequence ID" value="NZ_PEOG01000028.1"/>
</dbReference>
<dbReference type="CDD" id="cd06170">
    <property type="entry name" value="LuxR_C_like"/>
    <property type="match status" value="1"/>
</dbReference>
<organism evidence="8 9">
    <name type="scientific">Roseateles chitinivorans</name>
    <dbReference type="NCBI Taxonomy" id="2917965"/>
    <lineage>
        <taxon>Bacteria</taxon>
        <taxon>Pseudomonadati</taxon>
        <taxon>Pseudomonadota</taxon>
        <taxon>Betaproteobacteria</taxon>
        <taxon>Burkholderiales</taxon>
        <taxon>Sphaerotilaceae</taxon>
        <taxon>Roseateles</taxon>
    </lineage>
</organism>
<comment type="caution">
    <text evidence="8">The sequence shown here is derived from an EMBL/GenBank/DDBJ whole genome shotgun (WGS) entry which is preliminary data.</text>
</comment>
<dbReference type="PROSITE" id="PS50110">
    <property type="entry name" value="RESPONSE_REGULATORY"/>
    <property type="match status" value="1"/>
</dbReference>
<dbReference type="InterPro" id="IPR001789">
    <property type="entry name" value="Sig_transdc_resp-reg_receiver"/>
</dbReference>
<reference evidence="8 9" key="1">
    <citation type="submission" date="2017-11" db="EMBL/GenBank/DDBJ databases">
        <title>Draft genome sequence of Mitsuaria sp. HWN-4.</title>
        <authorList>
            <person name="Gundlapally S.R."/>
        </authorList>
    </citation>
    <scope>NUCLEOTIDE SEQUENCE [LARGE SCALE GENOMIC DNA]</scope>
    <source>
        <strain evidence="8 9">HWN-4</strain>
    </source>
</reference>
<dbReference type="OrthoDB" id="9780593at2"/>
<dbReference type="Proteomes" id="UP000231501">
    <property type="component" value="Unassembled WGS sequence"/>
</dbReference>
<keyword evidence="1 5" id="KW-0597">Phosphoprotein</keyword>
<dbReference type="GO" id="GO:0003677">
    <property type="term" value="F:DNA binding"/>
    <property type="evidence" value="ECO:0007669"/>
    <property type="project" value="UniProtKB-KW"/>
</dbReference>
<evidence type="ECO:0000259" key="7">
    <source>
        <dbReference type="PROSITE" id="PS50110"/>
    </source>
</evidence>
<protein>
    <submittedName>
        <fullName evidence="8">DNA-binding response regulator</fullName>
    </submittedName>
</protein>
<sequence>MRTRLMVIARHQLLREALASLIQEQGGQELVAQAGDGQEAVRLAVRLRPEVVLMDMELPGLNCVDTTQRIVAASPSTRVLCLADEEPPHRMRAALDAGASGILAKDSGVDELVRAIGALGRRQFYLSPSLTEAAVIACAHPAAAPSAFVRLTPKEREIVQLLAEGLSTKHIAAQLGVSQKTVASHREHAVHKLGLRGLADITRYAIREGLARP</sequence>
<dbReference type="PROSITE" id="PS00622">
    <property type="entry name" value="HTH_LUXR_1"/>
    <property type="match status" value="1"/>
</dbReference>
<dbReference type="Pfam" id="PF00072">
    <property type="entry name" value="Response_reg"/>
    <property type="match status" value="1"/>
</dbReference>
<evidence type="ECO:0000256" key="5">
    <source>
        <dbReference type="PROSITE-ProRule" id="PRU00169"/>
    </source>
</evidence>